<dbReference type="Pfam" id="PF13556">
    <property type="entry name" value="HTH_30"/>
    <property type="match status" value="1"/>
</dbReference>
<reference evidence="5 6" key="1">
    <citation type="journal article" date="2010" name="Stand. Genomic Sci.">
        <title>Non-contiguous finished genome sequence of Aminomonas paucivorans type strain (GLU-3).</title>
        <authorList>
            <person name="Pitluck S."/>
            <person name="Yasawong M."/>
            <person name="Held B."/>
            <person name="Lapidus A."/>
            <person name="Nolan M."/>
            <person name="Copeland A."/>
            <person name="Lucas S."/>
            <person name="Del Rio T.G."/>
            <person name="Tice H."/>
            <person name="Cheng J.F."/>
            <person name="Chertkov O."/>
            <person name="Goodwin L."/>
            <person name="Tapia R."/>
            <person name="Han C."/>
            <person name="Liolios K."/>
            <person name="Ivanova N."/>
            <person name="Mavromatis K."/>
            <person name="Ovchinnikova G."/>
            <person name="Pati A."/>
            <person name="Chen A."/>
            <person name="Palaniappan K."/>
            <person name="Land M."/>
            <person name="Hauser L."/>
            <person name="Chang Y.J."/>
            <person name="Jeffries C.D."/>
            <person name="Pukall R."/>
            <person name="Spring S."/>
            <person name="Rohde M."/>
            <person name="Sikorski J."/>
            <person name="Goker M."/>
            <person name="Woyke T."/>
            <person name="Bristow J."/>
            <person name="Eisen J.A."/>
            <person name="Markowitz V."/>
            <person name="Hugenholtz P."/>
            <person name="Kyrpides N.C."/>
            <person name="Klenk H.P."/>
        </authorList>
    </citation>
    <scope>NUCLEOTIDE SEQUENCE [LARGE SCALE GENOMIC DNA]</scope>
    <source>
        <strain evidence="5 6">DSM 12260</strain>
    </source>
</reference>
<accession>E3CZR4</accession>
<evidence type="ECO:0000313" key="6">
    <source>
        <dbReference type="Proteomes" id="UP000005096"/>
    </source>
</evidence>
<protein>
    <submittedName>
        <fullName evidence="5">Transcriptional regulator, CdaR</fullName>
    </submittedName>
</protein>
<dbReference type="eggNOG" id="COG2508">
    <property type="taxonomic scope" value="Bacteria"/>
</dbReference>
<comment type="similarity">
    <text evidence="1">Belongs to the CdaR family.</text>
</comment>
<dbReference type="AlphaFoldDB" id="E3CZR4"/>
<sequence>MRLDNLLKLDPFEGVEVVAGTERLDNEVSWVNLMEILDDLHQLQPGEFLISTGFGLWDDPSAAEAIVSELARRGIAGLALQTGYYIEEIPPSFVAAAKRHALPLMSLPKRLSFSRITKTLFDILGLAPRNPEERTLALRIRSSEGLTRPLMDNLLDDLLDRSVDTSYRNFYIRAESLGFRTDLSYRVGVLRLIPDPERPWNSEDLERLEGELLETLRGRPFPFAAMYWRRRPRHLTVLFHAPGEEKGPFLEALSHLCRVHREFDLLMGIGESKEDLDCIAESYEEAQVALDLSRHREFRSPVTSFRDVAVLHLLGGANDRGELQRFCSGTIRPLAEYDRANRSQLVLTLRTYLRDRNKNRTAQVLFIHRQTLAYRLRKIREITHRDLEDPDDLLALQLGLLADSLLSR</sequence>
<gene>
    <name evidence="5" type="ORF">Apau_2289</name>
</gene>
<dbReference type="STRING" id="584708.Apau_2289"/>
<dbReference type="InterPro" id="IPR051448">
    <property type="entry name" value="CdaR-like_regulators"/>
</dbReference>
<evidence type="ECO:0000259" key="4">
    <source>
        <dbReference type="Pfam" id="PF17853"/>
    </source>
</evidence>
<dbReference type="OrthoDB" id="143422at2"/>
<evidence type="ECO:0000256" key="1">
    <source>
        <dbReference type="ARBA" id="ARBA00006754"/>
    </source>
</evidence>
<dbReference type="Pfam" id="PF17853">
    <property type="entry name" value="GGDEF_2"/>
    <property type="match status" value="1"/>
</dbReference>
<dbReference type="PaxDb" id="584708-Apau_2289"/>
<dbReference type="PANTHER" id="PTHR33744">
    <property type="entry name" value="CARBOHYDRATE DIACID REGULATOR"/>
    <property type="match status" value="1"/>
</dbReference>
<dbReference type="HOGENOM" id="CLU_017436_6_0_0"/>
<feature type="domain" description="CdaR GGDEF-like" evidence="4">
    <location>
        <begin position="173"/>
        <end position="292"/>
    </location>
</feature>
<dbReference type="Proteomes" id="UP000005096">
    <property type="component" value="Chromosome"/>
</dbReference>
<dbReference type="RefSeq" id="WP_006301941.1">
    <property type="nucleotide sequence ID" value="NZ_CM001022.1"/>
</dbReference>
<dbReference type="Pfam" id="PF07905">
    <property type="entry name" value="PucR"/>
    <property type="match status" value="1"/>
</dbReference>
<dbReference type="EMBL" id="CM001022">
    <property type="protein sequence ID" value="EFQ24696.1"/>
    <property type="molecule type" value="Genomic_DNA"/>
</dbReference>
<keyword evidence="6" id="KW-1185">Reference proteome</keyword>
<evidence type="ECO:0000313" key="5">
    <source>
        <dbReference type="EMBL" id="EFQ24696.1"/>
    </source>
</evidence>
<dbReference type="InterPro" id="IPR042070">
    <property type="entry name" value="PucR_C-HTH_sf"/>
</dbReference>
<evidence type="ECO:0000259" key="2">
    <source>
        <dbReference type="Pfam" id="PF07905"/>
    </source>
</evidence>
<name>E3CZR4_9BACT</name>
<dbReference type="InterPro" id="IPR012914">
    <property type="entry name" value="PucR_dom"/>
</dbReference>
<organism evidence="5 6">
    <name type="scientific">Aminomonas paucivorans DSM 12260</name>
    <dbReference type="NCBI Taxonomy" id="584708"/>
    <lineage>
        <taxon>Bacteria</taxon>
        <taxon>Thermotogati</taxon>
        <taxon>Synergistota</taxon>
        <taxon>Synergistia</taxon>
        <taxon>Synergistales</taxon>
        <taxon>Synergistaceae</taxon>
        <taxon>Aminomonas</taxon>
    </lineage>
</organism>
<feature type="domain" description="PucR C-terminal helix-turn-helix" evidence="3">
    <location>
        <begin position="345"/>
        <end position="402"/>
    </location>
</feature>
<feature type="domain" description="Purine catabolism PurC-like" evidence="2">
    <location>
        <begin position="6"/>
        <end position="122"/>
    </location>
</feature>
<evidence type="ECO:0000259" key="3">
    <source>
        <dbReference type="Pfam" id="PF13556"/>
    </source>
</evidence>
<dbReference type="InterPro" id="IPR025736">
    <property type="entry name" value="PucR_C-HTH_dom"/>
</dbReference>
<dbReference type="PANTHER" id="PTHR33744:SF1">
    <property type="entry name" value="DNA-BINDING TRANSCRIPTIONAL ACTIVATOR ADER"/>
    <property type="match status" value="1"/>
</dbReference>
<dbReference type="InterPro" id="IPR041522">
    <property type="entry name" value="CdaR_GGDEF"/>
</dbReference>
<dbReference type="Gene3D" id="1.10.10.2840">
    <property type="entry name" value="PucR C-terminal helix-turn-helix domain"/>
    <property type="match status" value="1"/>
</dbReference>
<proteinExistence type="inferred from homology"/>